<sequence length="393" mass="42431">MAHAYLRALSKSPTRPIVSQDDNLSFKSEDRLEQMRARMGLSVSPSPNICASTPPMPVTSPALRLQDTIKHNSGTQNVQTGSVRKQLVAKLGSLNSPSKWNAEEGSSFPSAPVASTPTLLPFTSSTIMNGATNGLDSAALRVEVGSTSIQGGSSVCISSQEHGAPDIDLKMPDEKFMEYFVGMCLITSGIDLQPLFGWTRALFGPNLSAECSPNSSVNDSDILYGNVLGLNSPGSSTPSGSPPDTLDDNAPNDNTQDCSNPDGSALGKSHPVLEVDEETKELWERWEEENEKAIQDCIKEEKAHQEREDERAWSPRRIILTNVAAGAEAEDIVEAYRGLQIVRIRFVDGRTRVARTQTAHVDFATRTLAQIAASIKVATIFGLVVEARLAVDH</sequence>
<accession>A0A9P4MUE3</accession>
<evidence type="ECO:0000313" key="2">
    <source>
        <dbReference type="EMBL" id="KAF2200003.1"/>
    </source>
</evidence>
<organism evidence="2 3">
    <name type="scientific">Delitschia confertaspora ATCC 74209</name>
    <dbReference type="NCBI Taxonomy" id="1513339"/>
    <lineage>
        <taxon>Eukaryota</taxon>
        <taxon>Fungi</taxon>
        <taxon>Dikarya</taxon>
        <taxon>Ascomycota</taxon>
        <taxon>Pezizomycotina</taxon>
        <taxon>Dothideomycetes</taxon>
        <taxon>Pleosporomycetidae</taxon>
        <taxon>Pleosporales</taxon>
        <taxon>Delitschiaceae</taxon>
        <taxon>Delitschia</taxon>
    </lineage>
</organism>
<name>A0A9P4MUE3_9PLEO</name>
<comment type="caution">
    <text evidence="2">The sequence shown here is derived from an EMBL/GenBank/DDBJ whole genome shotgun (WGS) entry which is preliminary data.</text>
</comment>
<dbReference type="OrthoDB" id="3796937at2759"/>
<feature type="compositionally biased region" description="Low complexity" evidence="1">
    <location>
        <begin position="228"/>
        <end position="244"/>
    </location>
</feature>
<proteinExistence type="predicted"/>
<dbReference type="AlphaFoldDB" id="A0A9P4MUE3"/>
<reference evidence="2" key="1">
    <citation type="journal article" date="2020" name="Stud. Mycol.">
        <title>101 Dothideomycetes genomes: a test case for predicting lifestyles and emergence of pathogens.</title>
        <authorList>
            <person name="Haridas S."/>
            <person name="Albert R."/>
            <person name="Binder M."/>
            <person name="Bloem J."/>
            <person name="Labutti K."/>
            <person name="Salamov A."/>
            <person name="Andreopoulos B."/>
            <person name="Baker S."/>
            <person name="Barry K."/>
            <person name="Bills G."/>
            <person name="Bluhm B."/>
            <person name="Cannon C."/>
            <person name="Castanera R."/>
            <person name="Culley D."/>
            <person name="Daum C."/>
            <person name="Ezra D."/>
            <person name="Gonzalez J."/>
            <person name="Henrissat B."/>
            <person name="Kuo A."/>
            <person name="Liang C."/>
            <person name="Lipzen A."/>
            <person name="Lutzoni F."/>
            <person name="Magnuson J."/>
            <person name="Mondo S."/>
            <person name="Nolan M."/>
            <person name="Ohm R."/>
            <person name="Pangilinan J."/>
            <person name="Park H.-J."/>
            <person name="Ramirez L."/>
            <person name="Alfaro M."/>
            <person name="Sun H."/>
            <person name="Tritt A."/>
            <person name="Yoshinaga Y."/>
            <person name="Zwiers L.-H."/>
            <person name="Turgeon B."/>
            <person name="Goodwin S."/>
            <person name="Spatafora J."/>
            <person name="Crous P."/>
            <person name="Grigoriev I."/>
        </authorList>
    </citation>
    <scope>NUCLEOTIDE SEQUENCE</scope>
    <source>
        <strain evidence="2">ATCC 74209</strain>
    </source>
</reference>
<feature type="region of interest" description="Disordered" evidence="1">
    <location>
        <begin position="228"/>
        <end position="273"/>
    </location>
</feature>
<evidence type="ECO:0000313" key="3">
    <source>
        <dbReference type="Proteomes" id="UP000799536"/>
    </source>
</evidence>
<keyword evidence="3" id="KW-1185">Reference proteome</keyword>
<gene>
    <name evidence="2" type="ORF">GQ43DRAFT_473113</name>
</gene>
<dbReference type="Proteomes" id="UP000799536">
    <property type="component" value="Unassembled WGS sequence"/>
</dbReference>
<feature type="compositionally biased region" description="Polar residues" evidence="1">
    <location>
        <begin position="251"/>
        <end position="262"/>
    </location>
</feature>
<evidence type="ECO:0008006" key="4">
    <source>
        <dbReference type="Google" id="ProtNLM"/>
    </source>
</evidence>
<protein>
    <recommendedName>
        <fullName evidence="4">RRM domain-containing protein</fullName>
    </recommendedName>
</protein>
<evidence type="ECO:0000256" key="1">
    <source>
        <dbReference type="SAM" id="MobiDB-lite"/>
    </source>
</evidence>
<dbReference type="EMBL" id="ML994044">
    <property type="protein sequence ID" value="KAF2200003.1"/>
    <property type="molecule type" value="Genomic_DNA"/>
</dbReference>